<dbReference type="PANTHER" id="PTHR23344:SF13">
    <property type="entry name" value="GLYCEROPHOSPHODIESTER PHOSPHODIESTERASE DOMAIN-CONTAINING PROTEIN 4"/>
    <property type="match status" value="1"/>
</dbReference>
<keyword evidence="4" id="KW-1185">Reference proteome</keyword>
<dbReference type="Ensembl" id="ENSSORT00005011512.1">
    <property type="protein sequence ID" value="ENSSORP00005011137.1"/>
    <property type="gene ID" value="ENSSORG00005005996.1"/>
</dbReference>
<dbReference type="AlphaFoldDB" id="A0A672Z3Q2"/>
<evidence type="ECO:0000256" key="1">
    <source>
        <dbReference type="ARBA" id="ARBA00022801"/>
    </source>
</evidence>
<keyword evidence="1" id="KW-0378">Hydrolase</keyword>
<organism evidence="3 4">
    <name type="scientific">Sphaeramia orbicularis</name>
    <name type="common">orbiculate cardinalfish</name>
    <dbReference type="NCBI Taxonomy" id="375764"/>
    <lineage>
        <taxon>Eukaryota</taxon>
        <taxon>Metazoa</taxon>
        <taxon>Chordata</taxon>
        <taxon>Craniata</taxon>
        <taxon>Vertebrata</taxon>
        <taxon>Euteleostomi</taxon>
        <taxon>Actinopterygii</taxon>
        <taxon>Neopterygii</taxon>
        <taxon>Teleostei</taxon>
        <taxon>Neoteleostei</taxon>
        <taxon>Acanthomorphata</taxon>
        <taxon>Gobiaria</taxon>
        <taxon>Kurtiformes</taxon>
        <taxon>Apogonoidei</taxon>
        <taxon>Apogonidae</taxon>
        <taxon>Apogoninae</taxon>
        <taxon>Sphaeramia</taxon>
    </lineage>
</organism>
<evidence type="ECO:0000256" key="2">
    <source>
        <dbReference type="SAM" id="Phobius"/>
    </source>
</evidence>
<evidence type="ECO:0000313" key="3">
    <source>
        <dbReference type="Ensembl" id="ENSSORP00005011137.1"/>
    </source>
</evidence>
<dbReference type="Proteomes" id="UP000472271">
    <property type="component" value="Chromosome 14"/>
</dbReference>
<name>A0A672Z3Q2_9TELE</name>
<keyword evidence="2" id="KW-1133">Transmembrane helix</keyword>
<protein>
    <recommendedName>
        <fullName evidence="5">Transmembrane protein</fullName>
    </recommendedName>
</protein>
<keyword evidence="2" id="KW-0812">Transmembrane</keyword>
<dbReference type="PROSITE" id="PS51257">
    <property type="entry name" value="PROKAR_LIPOPROTEIN"/>
    <property type="match status" value="1"/>
</dbReference>
<dbReference type="PANTHER" id="PTHR23344">
    <property type="entry name" value="GLYCEROPHOSPHORYL DIESTER PHOSPHODIESTERASE"/>
    <property type="match status" value="1"/>
</dbReference>
<reference evidence="3" key="3">
    <citation type="submission" date="2025-09" db="UniProtKB">
        <authorList>
            <consortium name="Ensembl"/>
        </authorList>
    </citation>
    <scope>IDENTIFICATION</scope>
</reference>
<evidence type="ECO:0000313" key="4">
    <source>
        <dbReference type="Proteomes" id="UP000472271"/>
    </source>
</evidence>
<dbReference type="InParanoid" id="A0A672Z3Q2"/>
<reference evidence="3" key="1">
    <citation type="submission" date="2019-06" db="EMBL/GenBank/DDBJ databases">
        <authorList>
            <consortium name="Wellcome Sanger Institute Data Sharing"/>
        </authorList>
    </citation>
    <scope>NUCLEOTIDE SEQUENCE [LARGE SCALE GENOMIC DNA]</scope>
</reference>
<proteinExistence type="predicted"/>
<sequence>MKRHRPFVSCLTGLYACRWRRYERSCTQPEDCACFGLLVASFCITLLFLYFWGQAKNDYNDFDWWVVWTVSWFKLLSLFPKCLRDGFNFISLNIETS</sequence>
<reference evidence="3" key="2">
    <citation type="submission" date="2025-08" db="UniProtKB">
        <authorList>
            <consortium name="Ensembl"/>
        </authorList>
    </citation>
    <scope>IDENTIFICATION</scope>
</reference>
<feature type="transmembrane region" description="Helical" evidence="2">
    <location>
        <begin position="32"/>
        <end position="52"/>
    </location>
</feature>
<evidence type="ECO:0008006" key="5">
    <source>
        <dbReference type="Google" id="ProtNLM"/>
    </source>
</evidence>
<feature type="transmembrane region" description="Helical" evidence="2">
    <location>
        <begin position="64"/>
        <end position="83"/>
    </location>
</feature>
<accession>A0A672Z3Q2</accession>
<keyword evidence="2" id="KW-0472">Membrane</keyword>
<dbReference type="GO" id="GO:0016020">
    <property type="term" value="C:membrane"/>
    <property type="evidence" value="ECO:0007669"/>
    <property type="project" value="TreeGrafter"/>
</dbReference>
<dbReference type="GO" id="GO:0008889">
    <property type="term" value="F:glycerophosphodiester phosphodiesterase activity"/>
    <property type="evidence" value="ECO:0007669"/>
    <property type="project" value="TreeGrafter"/>
</dbReference>